<dbReference type="AlphaFoldDB" id="A0A5B2WZD5"/>
<reference evidence="3 4" key="2">
    <citation type="submission" date="2019-09" db="EMBL/GenBank/DDBJ databases">
        <authorList>
            <person name="Jin C."/>
        </authorList>
    </citation>
    <scope>NUCLEOTIDE SEQUENCE [LARGE SCALE GENOMIC DNA]</scope>
    <source>
        <strain evidence="3 4">AN110305</strain>
    </source>
</reference>
<sequence>MPDQENTGPAGQSQPEQAAAQPTAPAAQPTVPAGEPSTVPATEPVAEPAAQPAAAQPIGEPVTETAHAAAAPPPQPTPPGAVPPGYVPAGYVPAPPPGRTRRFFRHRTTHLVGAALVGAIIGGGVIGVVAHHDNEGRPGFHYQMRGNHRGQLPPGQNGPMPGQPGQQRGWDNGPQHG</sequence>
<feature type="compositionally biased region" description="Pro residues" evidence="1">
    <location>
        <begin position="71"/>
        <end position="86"/>
    </location>
</feature>
<gene>
    <name evidence="3" type="ORF">F0L68_27035</name>
</gene>
<feature type="region of interest" description="Disordered" evidence="1">
    <location>
        <begin position="1"/>
        <end position="93"/>
    </location>
</feature>
<keyword evidence="2" id="KW-1133">Transmembrane helix</keyword>
<keyword evidence="2" id="KW-0472">Membrane</keyword>
<proteinExistence type="predicted"/>
<evidence type="ECO:0000256" key="1">
    <source>
        <dbReference type="SAM" id="MobiDB-lite"/>
    </source>
</evidence>
<reference evidence="3 4" key="1">
    <citation type="submission" date="2019-09" db="EMBL/GenBank/DDBJ databases">
        <title>Goodfellowia gen. nov., a new genus of the Pseudonocardineae related to Actinoalloteichus, containing Goodfellowia coeruleoviolacea gen. nov., comb. nov. gen. nov., comb. nov.</title>
        <authorList>
            <person name="Labeda D."/>
        </authorList>
    </citation>
    <scope>NUCLEOTIDE SEQUENCE [LARGE SCALE GENOMIC DNA]</scope>
    <source>
        <strain evidence="3 4">AN110305</strain>
    </source>
</reference>
<accession>A0A5B2WZD5</accession>
<keyword evidence="2" id="KW-0812">Transmembrane</keyword>
<evidence type="ECO:0000313" key="3">
    <source>
        <dbReference type="EMBL" id="KAA2256102.1"/>
    </source>
</evidence>
<organism evidence="3 4">
    <name type="scientific">Solihabitans fulvus</name>
    <dbReference type="NCBI Taxonomy" id="1892852"/>
    <lineage>
        <taxon>Bacteria</taxon>
        <taxon>Bacillati</taxon>
        <taxon>Actinomycetota</taxon>
        <taxon>Actinomycetes</taxon>
        <taxon>Pseudonocardiales</taxon>
        <taxon>Pseudonocardiaceae</taxon>
        <taxon>Solihabitans</taxon>
    </lineage>
</organism>
<dbReference type="EMBL" id="VUOB01000053">
    <property type="protein sequence ID" value="KAA2256102.1"/>
    <property type="molecule type" value="Genomic_DNA"/>
</dbReference>
<name>A0A5B2WZD5_9PSEU</name>
<feature type="transmembrane region" description="Helical" evidence="2">
    <location>
        <begin position="111"/>
        <end position="130"/>
    </location>
</feature>
<comment type="caution">
    <text evidence="3">The sequence shown here is derived from an EMBL/GenBank/DDBJ whole genome shotgun (WGS) entry which is preliminary data.</text>
</comment>
<evidence type="ECO:0000313" key="4">
    <source>
        <dbReference type="Proteomes" id="UP000323454"/>
    </source>
</evidence>
<feature type="compositionally biased region" description="Low complexity" evidence="1">
    <location>
        <begin position="9"/>
        <end position="70"/>
    </location>
</feature>
<evidence type="ECO:0000256" key="2">
    <source>
        <dbReference type="SAM" id="Phobius"/>
    </source>
</evidence>
<feature type="compositionally biased region" description="Low complexity" evidence="1">
    <location>
        <begin position="150"/>
        <end position="167"/>
    </location>
</feature>
<protein>
    <submittedName>
        <fullName evidence="3">Uncharacterized protein</fullName>
    </submittedName>
</protein>
<feature type="region of interest" description="Disordered" evidence="1">
    <location>
        <begin position="137"/>
        <end position="177"/>
    </location>
</feature>
<keyword evidence="4" id="KW-1185">Reference proteome</keyword>
<dbReference type="RefSeq" id="WP_149852632.1">
    <property type="nucleotide sequence ID" value="NZ_VUOB01000053.1"/>
</dbReference>
<dbReference type="Proteomes" id="UP000323454">
    <property type="component" value="Unassembled WGS sequence"/>
</dbReference>